<dbReference type="PANTHER" id="PTHR21058:SF0">
    <property type="entry name" value="6,7-DIMETHYL-8-RIBITYLLUMAZINE SYNTHASE"/>
    <property type="match status" value="1"/>
</dbReference>
<feature type="binding site" evidence="9">
    <location>
        <position position="116"/>
    </location>
    <ligand>
        <name>5-amino-6-(D-ribitylamino)uracil</name>
        <dbReference type="ChEBI" id="CHEBI:15934"/>
    </ligand>
</feature>
<dbReference type="SUPFAM" id="SSF52121">
    <property type="entry name" value="Lumazine synthase"/>
    <property type="match status" value="1"/>
</dbReference>
<feature type="active site" description="Proton donor" evidence="9">
    <location>
        <position position="91"/>
    </location>
</feature>
<feature type="binding site" evidence="9">
    <location>
        <position position="25"/>
    </location>
    <ligand>
        <name>5-amino-6-(D-ribitylamino)uracil</name>
        <dbReference type="ChEBI" id="CHEBI:15934"/>
    </ligand>
</feature>
<dbReference type="GO" id="GO:0000906">
    <property type="term" value="F:6,7-dimethyl-8-ribityllumazine synthase activity"/>
    <property type="evidence" value="ECO:0007669"/>
    <property type="project" value="UniProtKB-UniRule"/>
</dbReference>
<dbReference type="Proteomes" id="UP000033428">
    <property type="component" value="Unassembled WGS sequence"/>
</dbReference>
<dbReference type="GO" id="GO:0009231">
    <property type="term" value="P:riboflavin biosynthetic process"/>
    <property type="evidence" value="ECO:0007669"/>
    <property type="project" value="UniProtKB-UniRule"/>
</dbReference>
<feature type="binding site" evidence="9">
    <location>
        <position position="130"/>
    </location>
    <ligand>
        <name>(2S)-2-hydroxy-3-oxobutyl phosphate</name>
        <dbReference type="ChEBI" id="CHEBI:58830"/>
    </ligand>
</feature>
<keyword evidence="5 9" id="KW-0808">Transferase</keyword>
<comment type="similarity">
    <text evidence="2 9">Belongs to the DMRL synthase family.</text>
</comment>
<dbReference type="AlphaFoldDB" id="A0A0F0CP19"/>
<comment type="catalytic activity">
    <reaction evidence="6 9">
        <text>(2S)-2-hydroxy-3-oxobutyl phosphate + 5-amino-6-(D-ribitylamino)uracil = 6,7-dimethyl-8-(1-D-ribityl)lumazine + phosphate + 2 H2O + H(+)</text>
        <dbReference type="Rhea" id="RHEA:26152"/>
        <dbReference type="ChEBI" id="CHEBI:15377"/>
        <dbReference type="ChEBI" id="CHEBI:15378"/>
        <dbReference type="ChEBI" id="CHEBI:15934"/>
        <dbReference type="ChEBI" id="CHEBI:43474"/>
        <dbReference type="ChEBI" id="CHEBI:58201"/>
        <dbReference type="ChEBI" id="CHEBI:58830"/>
        <dbReference type="EC" id="2.5.1.78"/>
    </reaction>
</comment>
<feature type="binding site" evidence="9">
    <location>
        <begin position="59"/>
        <end position="61"/>
    </location>
    <ligand>
        <name>5-amino-6-(D-ribitylamino)uracil</name>
        <dbReference type="ChEBI" id="CHEBI:15934"/>
    </ligand>
</feature>
<accession>A0A0F0CP19</accession>
<dbReference type="InterPro" id="IPR034964">
    <property type="entry name" value="LS"/>
</dbReference>
<feature type="binding site" evidence="9">
    <location>
        <begin position="83"/>
        <end position="85"/>
    </location>
    <ligand>
        <name>5-amino-6-(D-ribitylamino)uracil</name>
        <dbReference type="ChEBI" id="CHEBI:15934"/>
    </ligand>
</feature>
<protein>
    <recommendedName>
        <fullName evidence="8 9">6,7-dimethyl-8-ribityllumazine synthase</fullName>
        <shortName evidence="9">DMRL synthase</shortName>
        <shortName evidence="9">LS</shortName>
        <shortName evidence="9">Lumazine synthase</shortName>
        <ecNumber evidence="3 9">2.5.1.78</ecNumber>
    </recommendedName>
</protein>
<evidence type="ECO:0000256" key="4">
    <source>
        <dbReference type="ARBA" id="ARBA00022619"/>
    </source>
</evidence>
<dbReference type="PATRIC" id="fig|1609969.3.peg.1136"/>
<dbReference type="PANTHER" id="PTHR21058">
    <property type="entry name" value="6,7-DIMETHYL-8-RIBITYLLUMAZINE SYNTHASE DMRL SYNTHASE LUMAZINE SYNTHASE"/>
    <property type="match status" value="1"/>
</dbReference>
<evidence type="ECO:0000256" key="9">
    <source>
        <dbReference type="HAMAP-Rule" id="MF_00178"/>
    </source>
</evidence>
<keyword evidence="11" id="KW-1185">Reference proteome</keyword>
<dbReference type="CDD" id="cd09209">
    <property type="entry name" value="Lumazine_synthase-I"/>
    <property type="match status" value="1"/>
</dbReference>
<feature type="binding site" evidence="9">
    <location>
        <begin position="88"/>
        <end position="89"/>
    </location>
    <ligand>
        <name>(2S)-2-hydroxy-3-oxobutyl phosphate</name>
        <dbReference type="ChEBI" id="CHEBI:58830"/>
    </ligand>
</feature>
<dbReference type="Pfam" id="PF00885">
    <property type="entry name" value="DMRL_synthase"/>
    <property type="match status" value="1"/>
</dbReference>
<comment type="caution">
    <text evidence="10">The sequence shown here is derived from an EMBL/GenBank/DDBJ whole genome shotgun (WGS) entry which is preliminary data.</text>
</comment>
<dbReference type="EC" id="2.5.1.78" evidence="3 9"/>
<dbReference type="UniPathway" id="UPA00275">
    <property type="reaction ID" value="UER00404"/>
</dbReference>
<dbReference type="GO" id="GO:0005829">
    <property type="term" value="C:cytosol"/>
    <property type="evidence" value="ECO:0007669"/>
    <property type="project" value="TreeGrafter"/>
</dbReference>
<comment type="function">
    <text evidence="7 9">Catalyzes the formation of 6,7-dimethyl-8-ribityllumazine by condensation of 5-amino-6-(D-ribitylamino)uracil with 3,4-dihydroxy-2-butanone 4-phosphate. This is the penultimate step in the biosynthesis of riboflavin.</text>
</comment>
<dbReference type="FunFam" id="3.40.50.960:FF:000001">
    <property type="entry name" value="6,7-dimethyl-8-ribityllumazine synthase"/>
    <property type="match status" value="1"/>
</dbReference>
<evidence type="ECO:0000313" key="11">
    <source>
        <dbReference type="Proteomes" id="UP000033428"/>
    </source>
</evidence>
<dbReference type="InterPro" id="IPR036467">
    <property type="entry name" value="LS/RS_sf"/>
</dbReference>
<dbReference type="EMBL" id="JYNY01000222">
    <property type="protein sequence ID" value="KJJ85093.1"/>
    <property type="molecule type" value="Genomic_DNA"/>
</dbReference>
<dbReference type="NCBIfam" id="NF000812">
    <property type="entry name" value="PRK00061.1-4"/>
    <property type="match status" value="1"/>
</dbReference>
<evidence type="ECO:0000313" key="10">
    <source>
        <dbReference type="EMBL" id="KJJ85093.1"/>
    </source>
</evidence>
<evidence type="ECO:0000256" key="1">
    <source>
        <dbReference type="ARBA" id="ARBA00004917"/>
    </source>
</evidence>
<sequence length="159" mass="17044">MGNIKVVKADLIATGKKFAVIVSRFNKFISSKLVDGAIDTFVRHGVKEEDILVMWVPGSFEIPALAQKIAVSKKYDAIVCLGTIIRGETPHFDFVASEAAKGIAQVSMATNVPCVFGIITADTLEQALDRAGIKSGNKGKDAAESAIEMANLYELLSKK</sequence>
<comment type="pathway">
    <text evidence="1 9">Cofactor biosynthesis; riboflavin biosynthesis; riboflavin from 2-hydroxy-3-oxobutyl phosphate and 5-amino-6-(D-ribitylamino)uracil: step 1/2.</text>
</comment>
<reference evidence="10 11" key="1">
    <citation type="submission" date="2015-02" db="EMBL/GenBank/DDBJ databases">
        <title>Single-cell genomics of uncultivated deep-branching MTB reveals a conserved set of magnetosome genes.</title>
        <authorList>
            <person name="Kolinko S."/>
            <person name="Richter M."/>
            <person name="Glockner F.O."/>
            <person name="Brachmann A."/>
            <person name="Schuler D."/>
        </authorList>
    </citation>
    <scope>NUCLEOTIDE SEQUENCE [LARGE SCALE GENOMIC DNA]</scope>
    <source>
        <strain evidence="10">SKK-01</strain>
    </source>
</reference>
<proteinExistence type="inferred from homology"/>
<dbReference type="InterPro" id="IPR002180">
    <property type="entry name" value="LS/RS"/>
</dbReference>
<gene>
    <name evidence="9" type="primary">ribH</name>
    <name evidence="10" type="ORF">OMAG_001057</name>
</gene>
<dbReference type="NCBIfam" id="TIGR00114">
    <property type="entry name" value="lumazine-synth"/>
    <property type="match status" value="1"/>
</dbReference>
<evidence type="ECO:0000256" key="5">
    <source>
        <dbReference type="ARBA" id="ARBA00022679"/>
    </source>
</evidence>
<evidence type="ECO:0000256" key="7">
    <source>
        <dbReference type="ARBA" id="ARBA00058151"/>
    </source>
</evidence>
<dbReference type="GO" id="GO:0009349">
    <property type="term" value="C:riboflavin synthase complex"/>
    <property type="evidence" value="ECO:0007669"/>
    <property type="project" value="UniProtKB-UniRule"/>
</dbReference>
<organism evidence="10 11">
    <name type="scientific">Candidatus Omnitrophus magneticus</name>
    <dbReference type="NCBI Taxonomy" id="1609969"/>
    <lineage>
        <taxon>Bacteria</taxon>
        <taxon>Pseudomonadati</taxon>
        <taxon>Candidatus Omnitrophota</taxon>
        <taxon>Candidatus Omnitrophus</taxon>
    </lineage>
</organism>
<name>A0A0F0CP19_9BACT</name>
<evidence type="ECO:0000256" key="2">
    <source>
        <dbReference type="ARBA" id="ARBA00007424"/>
    </source>
</evidence>
<evidence type="ECO:0000256" key="6">
    <source>
        <dbReference type="ARBA" id="ARBA00048785"/>
    </source>
</evidence>
<keyword evidence="4 9" id="KW-0686">Riboflavin biosynthesis</keyword>
<dbReference type="HAMAP" id="MF_00178">
    <property type="entry name" value="Lumazine_synth"/>
    <property type="match status" value="1"/>
</dbReference>
<evidence type="ECO:0000256" key="8">
    <source>
        <dbReference type="ARBA" id="ARBA00072606"/>
    </source>
</evidence>
<evidence type="ECO:0000256" key="3">
    <source>
        <dbReference type="ARBA" id="ARBA00012664"/>
    </source>
</evidence>
<dbReference type="Gene3D" id="3.40.50.960">
    <property type="entry name" value="Lumazine/riboflavin synthase"/>
    <property type="match status" value="1"/>
</dbReference>